<evidence type="ECO:0000313" key="2">
    <source>
        <dbReference type="EMBL" id="CAA9303586.1"/>
    </source>
</evidence>
<feature type="region of interest" description="Disordered" evidence="1">
    <location>
        <begin position="1"/>
        <end position="46"/>
    </location>
</feature>
<gene>
    <name evidence="2" type="ORF">AVDCRST_MAG77-5838</name>
</gene>
<organism evidence="2">
    <name type="scientific">uncultured Chloroflexota bacterium</name>
    <dbReference type="NCBI Taxonomy" id="166587"/>
    <lineage>
        <taxon>Bacteria</taxon>
        <taxon>Bacillati</taxon>
        <taxon>Chloroflexota</taxon>
        <taxon>environmental samples</taxon>
    </lineage>
</organism>
<name>A0A6J4KEF4_9CHLR</name>
<sequence>RRLPSGDRRVRGPGGSHGPERGAPGARPAVRHGGQRPRGVRAGGAVAPARLRALRAPLPAPGGV</sequence>
<feature type="compositionally biased region" description="Basic and acidic residues" evidence="1">
    <location>
        <begin position="1"/>
        <end position="10"/>
    </location>
</feature>
<dbReference type="EMBL" id="CADCTC010000307">
    <property type="protein sequence ID" value="CAA9303586.1"/>
    <property type="molecule type" value="Genomic_DNA"/>
</dbReference>
<feature type="compositionally biased region" description="Basic residues" evidence="1">
    <location>
        <begin position="29"/>
        <end position="39"/>
    </location>
</feature>
<proteinExistence type="predicted"/>
<feature type="non-terminal residue" evidence="2">
    <location>
        <position position="64"/>
    </location>
</feature>
<dbReference type="AlphaFoldDB" id="A0A6J4KEF4"/>
<feature type="non-terminal residue" evidence="2">
    <location>
        <position position="1"/>
    </location>
</feature>
<reference evidence="2" key="1">
    <citation type="submission" date="2020-02" db="EMBL/GenBank/DDBJ databases">
        <authorList>
            <person name="Meier V. D."/>
        </authorList>
    </citation>
    <scope>NUCLEOTIDE SEQUENCE</scope>
    <source>
        <strain evidence="2">AVDCRST_MAG77</strain>
    </source>
</reference>
<evidence type="ECO:0000256" key="1">
    <source>
        <dbReference type="SAM" id="MobiDB-lite"/>
    </source>
</evidence>
<accession>A0A6J4KEF4</accession>
<protein>
    <submittedName>
        <fullName evidence="2">Uncharacterized protein</fullName>
    </submittedName>
</protein>